<evidence type="ECO:0000313" key="2">
    <source>
        <dbReference type="Proteomes" id="UP000035057"/>
    </source>
</evidence>
<proteinExistence type="predicted"/>
<accession>A0A072N1D7</accession>
<evidence type="ECO:0000313" key="1">
    <source>
        <dbReference type="EMBL" id="KEF31484.1"/>
    </source>
</evidence>
<reference evidence="1 2" key="1">
    <citation type="submission" date="2012-12" db="EMBL/GenBank/DDBJ databases">
        <title>Genome assembly of Marinobacter sp. AK21.</title>
        <authorList>
            <person name="Khatri I."/>
            <person name="Kumar R."/>
            <person name="Vaidya B."/>
            <person name="Subramanian S."/>
            <person name="Pinnaka A."/>
        </authorList>
    </citation>
    <scope>NUCLEOTIDE SEQUENCE [LARGE SCALE GENOMIC DNA]</scope>
    <source>
        <strain evidence="1 2">AK21</strain>
    </source>
</reference>
<comment type="caution">
    <text evidence="1">The sequence shown here is derived from an EMBL/GenBank/DDBJ whole genome shotgun (WGS) entry which is preliminary data.</text>
</comment>
<dbReference type="Proteomes" id="UP000035057">
    <property type="component" value="Unassembled WGS sequence"/>
</dbReference>
<dbReference type="AlphaFoldDB" id="A0A072N1D7"/>
<dbReference type="PATRIC" id="fig|1137280.3.peg.1649"/>
<name>A0A072N1D7_9GAMM</name>
<dbReference type="EMBL" id="ANIE01000005">
    <property type="protein sequence ID" value="KEF31484.1"/>
    <property type="molecule type" value="Genomic_DNA"/>
</dbReference>
<gene>
    <name evidence="1" type="ORF">D777_01833</name>
</gene>
<dbReference type="STRING" id="1137280.D777_01833"/>
<sequence>MCLSRQGWAGYVIRNSHGIDSSKPVHCESLGLWYHTAPVL</sequence>
<organism evidence="1 2">
    <name type="scientific">Marinobacter nitratireducens</name>
    <dbReference type="NCBI Taxonomy" id="1137280"/>
    <lineage>
        <taxon>Bacteria</taxon>
        <taxon>Pseudomonadati</taxon>
        <taxon>Pseudomonadota</taxon>
        <taxon>Gammaproteobacteria</taxon>
        <taxon>Pseudomonadales</taxon>
        <taxon>Marinobacteraceae</taxon>
        <taxon>Marinobacter</taxon>
    </lineage>
</organism>
<keyword evidence="2" id="KW-1185">Reference proteome</keyword>
<protein>
    <submittedName>
        <fullName evidence="1">Uncharacterized protein</fullName>
    </submittedName>
</protein>